<dbReference type="InterPro" id="IPR023296">
    <property type="entry name" value="Glyco_hydro_beta-prop_sf"/>
</dbReference>
<dbReference type="EMBL" id="CP002869">
    <property type="protein sequence ID" value="AEI44729.1"/>
    <property type="molecule type" value="Genomic_DNA"/>
</dbReference>
<evidence type="ECO:0000256" key="2">
    <source>
        <dbReference type="ARBA" id="ARBA00022651"/>
    </source>
</evidence>
<dbReference type="PANTHER" id="PTHR43772">
    <property type="entry name" value="ENDO-1,4-BETA-XYLANASE"/>
    <property type="match status" value="1"/>
</dbReference>
<dbReference type="Pfam" id="PF00395">
    <property type="entry name" value="SLH"/>
    <property type="match status" value="3"/>
</dbReference>
<accession>F8FII6</accession>
<evidence type="ECO:0000256" key="3">
    <source>
        <dbReference type="ARBA" id="ARBA00022801"/>
    </source>
</evidence>
<evidence type="ECO:0000256" key="7">
    <source>
        <dbReference type="PIRSR" id="PIRSR606710-2"/>
    </source>
</evidence>
<feature type="signal peptide" evidence="9">
    <location>
        <begin position="1"/>
        <end position="24"/>
    </location>
</feature>
<keyword evidence="2" id="KW-0624">Polysaccharide degradation</keyword>
<dbReference type="GO" id="GO:0046373">
    <property type="term" value="P:L-arabinose metabolic process"/>
    <property type="evidence" value="ECO:0007669"/>
    <property type="project" value="InterPro"/>
</dbReference>
<reference evidence="12" key="1">
    <citation type="submission" date="2011-06" db="EMBL/GenBank/DDBJ databases">
        <title>Complete genome sequence of Paenibacillus mucilaginosus KNP414.</title>
        <authorList>
            <person name="Wang J."/>
            <person name="Hu S."/>
            <person name="Hu X."/>
            <person name="Zhang B."/>
            <person name="Dong D."/>
            <person name="Zhang S."/>
            <person name="Zhao K."/>
            <person name="Wu D."/>
        </authorList>
    </citation>
    <scope>NUCLEOTIDE SEQUENCE [LARGE SCALE GENOMIC DNA]</scope>
    <source>
        <strain evidence="12">KNP414</strain>
    </source>
</reference>
<dbReference type="SUPFAM" id="SSF49373">
    <property type="entry name" value="Invasin/intimin cell-adhesion fragments"/>
    <property type="match status" value="1"/>
</dbReference>
<feature type="domain" description="SLH" evidence="10">
    <location>
        <begin position="801"/>
        <end position="860"/>
    </location>
</feature>
<dbReference type="HOGENOM" id="CLU_315178_0_0_9"/>
<dbReference type="SUPFAM" id="SSF75005">
    <property type="entry name" value="Arabinanase/levansucrase/invertase"/>
    <property type="match status" value="1"/>
</dbReference>
<dbReference type="AlphaFoldDB" id="F8FII6"/>
<dbReference type="Gene3D" id="2.115.10.20">
    <property type="entry name" value="Glycosyl hydrolase domain, family 43"/>
    <property type="match status" value="1"/>
</dbReference>
<proteinExistence type="inferred from homology"/>
<keyword evidence="4" id="KW-0119">Carbohydrate metabolism</keyword>
<keyword evidence="3" id="KW-0378">Hydrolase</keyword>
<dbReference type="SUPFAM" id="SSF110221">
    <property type="entry name" value="AbfB domain"/>
    <property type="match status" value="1"/>
</dbReference>
<dbReference type="InterPro" id="IPR052176">
    <property type="entry name" value="Glycosyl_Hydrlase_43_Enz"/>
</dbReference>
<dbReference type="SMART" id="SM00635">
    <property type="entry name" value="BID_2"/>
    <property type="match status" value="1"/>
</dbReference>
<dbReference type="PANTHER" id="PTHR43772:SF2">
    <property type="entry name" value="PUTATIVE (AFU_ORTHOLOGUE AFUA_2G04480)-RELATED"/>
    <property type="match status" value="1"/>
</dbReference>
<evidence type="ECO:0000259" key="10">
    <source>
        <dbReference type="PROSITE" id="PS51272"/>
    </source>
</evidence>
<evidence type="ECO:0000256" key="1">
    <source>
        <dbReference type="ARBA" id="ARBA00009865"/>
    </source>
</evidence>
<feature type="site" description="Important for catalytic activity, responsible for pKa modulation of the active site Glu and correct orientation of both the proton donor and substrate" evidence="7">
    <location>
        <position position="166"/>
    </location>
</feature>
<dbReference type="Proteomes" id="UP000006620">
    <property type="component" value="Chromosome"/>
</dbReference>
<dbReference type="InterPro" id="IPR001119">
    <property type="entry name" value="SLH_dom"/>
</dbReference>
<name>F8FII6_PAEMK</name>
<feature type="domain" description="SLH" evidence="10">
    <location>
        <begin position="865"/>
        <end position="927"/>
    </location>
</feature>
<dbReference type="KEGG" id="pms:KNP414_06206"/>
<feature type="active site" description="Proton acceptor" evidence="6">
    <location>
        <position position="36"/>
    </location>
</feature>
<dbReference type="InterPro" id="IPR036195">
    <property type="entry name" value="AbfB_ABD_sf"/>
</dbReference>
<dbReference type="GO" id="GO:0046556">
    <property type="term" value="F:alpha-L-arabinofuranosidase activity"/>
    <property type="evidence" value="ECO:0007669"/>
    <property type="project" value="InterPro"/>
</dbReference>
<reference evidence="11 12" key="2">
    <citation type="journal article" date="2013" name="Genome Announc.">
        <title>Genome Sequence of Growth-Improving Paenibacillus mucilaginosus Strain KNP414.</title>
        <authorList>
            <person name="Lu J.J."/>
            <person name="Wang J.F."/>
            <person name="Hu X.F."/>
        </authorList>
    </citation>
    <scope>NUCLEOTIDE SEQUENCE [LARGE SCALE GENOMIC DNA]</scope>
    <source>
        <strain evidence="11 12">KNP414</strain>
    </source>
</reference>
<keyword evidence="5" id="KW-0326">Glycosidase</keyword>
<evidence type="ECO:0000256" key="4">
    <source>
        <dbReference type="ARBA" id="ARBA00023277"/>
    </source>
</evidence>
<dbReference type="Gene3D" id="2.60.40.1080">
    <property type="match status" value="1"/>
</dbReference>
<dbReference type="InterPro" id="IPR008964">
    <property type="entry name" value="Invasin/intimin_cell_adhesion"/>
</dbReference>
<dbReference type="PATRIC" id="fig|1036673.3.peg.5768"/>
<gene>
    <name evidence="11" type="ordered locus">KNP414_06206</name>
</gene>
<comment type="similarity">
    <text evidence="1">Belongs to the glycosyl hydrolase 43 family.</text>
</comment>
<feature type="compositionally biased region" description="Gly residues" evidence="8">
    <location>
        <begin position="660"/>
        <end position="677"/>
    </location>
</feature>
<feature type="domain" description="SLH" evidence="10">
    <location>
        <begin position="737"/>
        <end position="800"/>
    </location>
</feature>
<evidence type="ECO:0000313" key="11">
    <source>
        <dbReference type="EMBL" id="AEI44729.1"/>
    </source>
</evidence>
<dbReference type="PROSITE" id="PS51272">
    <property type="entry name" value="SLH"/>
    <property type="match status" value="3"/>
</dbReference>
<keyword evidence="2" id="KW-0858">Xylan degradation</keyword>
<dbReference type="Pfam" id="PF02368">
    <property type="entry name" value="Big_2"/>
    <property type="match status" value="1"/>
</dbReference>
<dbReference type="InterPro" id="IPR007934">
    <property type="entry name" value="AbfB_ABD"/>
</dbReference>
<dbReference type="Gene3D" id="2.80.10.50">
    <property type="match status" value="1"/>
</dbReference>
<evidence type="ECO:0000256" key="5">
    <source>
        <dbReference type="ARBA" id="ARBA00023295"/>
    </source>
</evidence>
<feature type="compositionally biased region" description="Low complexity" evidence="8">
    <location>
        <begin position="710"/>
        <end position="737"/>
    </location>
</feature>
<dbReference type="Pfam" id="PF05270">
    <property type="entry name" value="AbfB"/>
    <property type="match status" value="1"/>
</dbReference>
<dbReference type="GO" id="GO:0045493">
    <property type="term" value="P:xylan catabolic process"/>
    <property type="evidence" value="ECO:0007669"/>
    <property type="project" value="UniProtKB-KW"/>
</dbReference>
<feature type="active site" description="Proton donor" evidence="6">
    <location>
        <position position="216"/>
    </location>
</feature>
<evidence type="ECO:0000256" key="8">
    <source>
        <dbReference type="SAM" id="MobiDB-lite"/>
    </source>
</evidence>
<protein>
    <submittedName>
        <fullName evidence="11">Xylosidase/arabinosidase</fullName>
    </submittedName>
</protein>
<organism evidence="11 12">
    <name type="scientific">Paenibacillus mucilaginosus (strain KNP414)</name>
    <dbReference type="NCBI Taxonomy" id="1036673"/>
    <lineage>
        <taxon>Bacteria</taxon>
        <taxon>Bacillati</taxon>
        <taxon>Bacillota</taxon>
        <taxon>Bacilli</taxon>
        <taxon>Bacillales</taxon>
        <taxon>Paenibacillaceae</taxon>
        <taxon>Paenibacillus</taxon>
    </lineage>
</organism>
<feature type="chain" id="PRO_5003370682" evidence="9">
    <location>
        <begin position="25"/>
        <end position="928"/>
    </location>
</feature>
<feature type="compositionally biased region" description="Gly residues" evidence="8">
    <location>
        <begin position="692"/>
        <end position="701"/>
    </location>
</feature>
<sequence>MKKWASTLVLAVLLSSAGTPAAYADNPVIKDVFTGDPAAFVHGDKVYLYTGHDEAAPNGNFFVMKDWLIFSSSDLVNWTREGSLDLSTFAWAQPNSAWASQLTERDGTFYWYVTVLNQDGTGYSIGVATSDNPISGFKDALGKPLVSSPMTQAPESMGTAPWDDIDPSVFIDDDGQAYLYWGNTHCYYAKLKPNMTELDGEIHRVTINNMEGTYTEAPWIHKHNGTYYLSFAHNYPEELAYATSSSPAGPWEYQGLLLDALTKDGSDPAASNTSHQSIIEFKGKSYLVYHNSALPTGGQYRRSVAIDRLHYNEDGTIRKVIPTSTGLDGTAHKLESYTNPAKYVRHLDGDVRLDPVDSSVFDSKWHIVPGLADSGAGYVSLQSVDRPGYYLRYSGSDASLGKHDGTPAFAESATFKVNPGLADASLSSFEAYSQPGHYLRHAGSQLKVEAVSGEAAEADATFRTTEADVRGLTLDQQSLLLQKGTQSVLTASVQPASALNPKVIFTSSNPNVAAVGAPAVHPENGTVTVTVQAKSPGTATLTARTEEGQYTASADVTVEAAGTAGAITNVKIGVSAEAKKVTIEGQSTYGTGNEIAVRVRKPDGTVDFLDQTTSGDGGSFTLGIPLANPVKGEYQVSLGAADVSEPYTAKFEYTPAAAGGNPGGGHSGSDSGGGSDSGSGNSSDDDDDDDNGSGGGTGGGSAPAAESDTASPGQSGGSAHSGSHASGPKPGSAKPAAPVFRDVQEGYSWAQEAIEALAAQGIIQGTSESTFEPGRLVSRADFITLLVRAFGLKGTLQGGSFADVQPGDYYYEAVSLARSLGLTDGVDGSRFDPQAEISRQDMMVLIARALKLTNKAELGGSPDGLKAFADAADVADYAAESTAALIQAGVIQGDGGALHPRSSATRAETAVMLHRIWNTFLKEGGPSQ</sequence>
<keyword evidence="9" id="KW-0732">Signal</keyword>
<feature type="region of interest" description="Disordered" evidence="8">
    <location>
        <begin position="654"/>
        <end position="737"/>
    </location>
</feature>
<evidence type="ECO:0000256" key="9">
    <source>
        <dbReference type="SAM" id="SignalP"/>
    </source>
</evidence>
<dbReference type="InterPro" id="IPR003343">
    <property type="entry name" value="Big_2"/>
</dbReference>
<dbReference type="Pfam" id="PF04616">
    <property type="entry name" value="Glyco_hydro_43"/>
    <property type="match status" value="1"/>
</dbReference>
<dbReference type="CDD" id="cd23265">
    <property type="entry name" value="beta-trefoil_ABD_ABFB-like"/>
    <property type="match status" value="1"/>
</dbReference>
<dbReference type="CDD" id="cd18618">
    <property type="entry name" value="GH43_Xsa43E-like"/>
    <property type="match status" value="1"/>
</dbReference>
<dbReference type="InterPro" id="IPR006710">
    <property type="entry name" value="Glyco_hydro_43"/>
</dbReference>
<dbReference type="RefSeq" id="WP_013919873.1">
    <property type="nucleotide sequence ID" value="NC_015690.1"/>
</dbReference>
<evidence type="ECO:0000256" key="6">
    <source>
        <dbReference type="PIRSR" id="PIRSR606710-1"/>
    </source>
</evidence>
<evidence type="ECO:0000313" key="12">
    <source>
        <dbReference type="Proteomes" id="UP000006620"/>
    </source>
</evidence>